<gene>
    <name evidence="10" type="ORF">PSACC_00430</name>
</gene>
<feature type="transmembrane region" description="Helical" evidence="8">
    <location>
        <begin position="120"/>
        <end position="145"/>
    </location>
</feature>
<dbReference type="PANTHER" id="PTHR31618:SF1">
    <property type="entry name" value="EF-HAND DOMAIN-CONTAINING PROTEIN"/>
    <property type="match status" value="1"/>
</dbReference>
<feature type="transmembrane region" description="Helical" evidence="8">
    <location>
        <begin position="484"/>
        <end position="506"/>
    </location>
</feature>
<dbReference type="GO" id="GO:0008381">
    <property type="term" value="F:mechanosensitive monoatomic ion channel activity"/>
    <property type="evidence" value="ECO:0007669"/>
    <property type="project" value="TreeGrafter"/>
</dbReference>
<reference evidence="10 11" key="1">
    <citation type="submission" date="2016-10" db="EMBL/GenBank/DDBJ databases">
        <title>The genome of Paramicrosporidium saccamoebae is the missing link in understanding Cryptomycota and Microsporidia evolution.</title>
        <authorList>
            <person name="Quandt C.A."/>
            <person name="Beaudet D."/>
            <person name="Corsaro D."/>
            <person name="Michel R."/>
            <person name="Corradi N."/>
            <person name="James T."/>
        </authorList>
    </citation>
    <scope>NUCLEOTIDE SEQUENCE [LARGE SCALE GENOMIC DNA]</scope>
    <source>
        <strain evidence="10 11">KSL3</strain>
    </source>
</reference>
<dbReference type="PROSITE" id="PS00018">
    <property type="entry name" value="EF_HAND_1"/>
    <property type="match status" value="1"/>
</dbReference>
<feature type="transmembrane region" description="Helical" evidence="8">
    <location>
        <begin position="195"/>
        <end position="214"/>
    </location>
</feature>
<evidence type="ECO:0000256" key="5">
    <source>
        <dbReference type="ARBA" id="ARBA00022989"/>
    </source>
</evidence>
<dbReference type="GO" id="GO:0006820">
    <property type="term" value="P:monoatomic anion transport"/>
    <property type="evidence" value="ECO:0007669"/>
    <property type="project" value="TreeGrafter"/>
</dbReference>
<feature type="region of interest" description="Disordered" evidence="7">
    <location>
        <begin position="1"/>
        <end position="77"/>
    </location>
</feature>
<dbReference type="OrthoDB" id="544685at2759"/>
<feature type="compositionally biased region" description="Polar residues" evidence="7">
    <location>
        <begin position="64"/>
        <end position="73"/>
    </location>
</feature>
<dbReference type="Gene3D" id="2.30.30.60">
    <property type="match status" value="1"/>
</dbReference>
<dbReference type="InterPro" id="IPR016688">
    <property type="entry name" value="MscS-like_plants/fungi"/>
</dbReference>
<dbReference type="SUPFAM" id="SSF47473">
    <property type="entry name" value="EF-hand"/>
    <property type="match status" value="1"/>
</dbReference>
<dbReference type="InterPro" id="IPR018247">
    <property type="entry name" value="EF_Hand_1_Ca_BS"/>
</dbReference>
<dbReference type="SMART" id="SM00054">
    <property type="entry name" value="EFh"/>
    <property type="match status" value="1"/>
</dbReference>
<dbReference type="EMBL" id="MTSL01000041">
    <property type="protein sequence ID" value="PJF19814.1"/>
    <property type="molecule type" value="Genomic_DNA"/>
</dbReference>
<evidence type="ECO:0000256" key="1">
    <source>
        <dbReference type="ARBA" id="ARBA00004141"/>
    </source>
</evidence>
<name>A0A2H9TPZ8_9FUNG</name>
<evidence type="ECO:0000256" key="6">
    <source>
        <dbReference type="ARBA" id="ARBA00023136"/>
    </source>
</evidence>
<dbReference type="InterPro" id="IPR023408">
    <property type="entry name" value="MscS_beta-dom_sf"/>
</dbReference>
<sequence length="719" mass="81215">MNESEWKSESQNGDLQGEEDTVYSTPSKDTPDPSSSNARETGRVAVPMPAEDYSSADERPPPSDNLSDASQDSFDWIGDDRRDEESEYEEAFVDEISAPGTTPPAPNNVNVRYKNFLNSVLLVIMAMCVILWLCSLTSIGVPVIAQVPFHLWVTLVFLSVFVPVWSQTAIRKIVRLVKSTSTLSRSDLPSKIENIAASLSVCIGAVVIGLYWKAYFPDDCVHLLTQENLFEFLEADKALGYLGYCGFSYVPRILVFIFICGLTSAAGSFVMISLRSNFQEKTFKSRLIENRFKIHVVDMLLLAAKRQRIARRYTIDNTAARHNAVNIGQTTRDFMFNLPFVIPEQIVAWWRRDRRTSSYNRIVNGLALEDYATVEFSEFRDEIIRTIQVSGYETIATAPPRTDHEAKIMARMIFHYLCAPNTKILSLEDFSAIIINDAASKDAFDVFDYDKDGAITKNEFRGAIVRIFREQRNLAQSVANTGSVLSILDTIGMCAMTAGLFLFLLALFGVRVVNLIGFTASIVLTLNFLIFEATNKMFHSLIFLFVIHPYDVGDRVVMGREVGSSDEDVLTVTNINIQNTVFKRWNGLFVIVPNHVLAANPLTNLSRGSEQWERVEFTLCTPDKNKLTMEEETSRLASLRKRIETFLHHYSQDYYQSFELRAVIAADNGQSDRNLDSLKLCLKVRCKQTADSQKKWVRHSRILAFLKQAVNRSGIEFAS</sequence>
<evidence type="ECO:0000256" key="8">
    <source>
        <dbReference type="SAM" id="Phobius"/>
    </source>
</evidence>
<dbReference type="PANTHER" id="PTHR31618">
    <property type="entry name" value="MECHANOSENSITIVE ION CHANNEL PROTEIN 5"/>
    <property type="match status" value="1"/>
</dbReference>
<protein>
    <submittedName>
        <fullName evidence="10">EF-Hand 1, calcium-binding site domain-containing protein</fullName>
    </submittedName>
</protein>
<feature type="domain" description="EF-hand" evidence="9">
    <location>
        <begin position="435"/>
        <end position="470"/>
    </location>
</feature>
<dbReference type="PROSITE" id="PS50222">
    <property type="entry name" value="EF_HAND_2"/>
    <property type="match status" value="1"/>
</dbReference>
<dbReference type="Gene3D" id="1.10.238.10">
    <property type="entry name" value="EF-hand"/>
    <property type="match status" value="1"/>
</dbReference>
<dbReference type="InterPro" id="IPR010920">
    <property type="entry name" value="LSM_dom_sf"/>
</dbReference>
<organism evidence="10 11">
    <name type="scientific">Paramicrosporidium saccamoebae</name>
    <dbReference type="NCBI Taxonomy" id="1246581"/>
    <lineage>
        <taxon>Eukaryota</taxon>
        <taxon>Fungi</taxon>
        <taxon>Fungi incertae sedis</taxon>
        <taxon>Cryptomycota</taxon>
        <taxon>Cryptomycota incertae sedis</taxon>
        <taxon>Paramicrosporidium</taxon>
    </lineage>
</organism>
<proteinExistence type="inferred from homology"/>
<evidence type="ECO:0000256" key="7">
    <source>
        <dbReference type="SAM" id="MobiDB-lite"/>
    </source>
</evidence>
<comment type="caution">
    <text evidence="10">The sequence shown here is derived from an EMBL/GenBank/DDBJ whole genome shotgun (WGS) entry which is preliminary data.</text>
</comment>
<dbReference type="Proteomes" id="UP000240830">
    <property type="component" value="Unassembled WGS sequence"/>
</dbReference>
<feature type="transmembrane region" description="Helical" evidence="8">
    <location>
        <begin position="151"/>
        <end position="174"/>
    </location>
</feature>
<dbReference type="InterPro" id="IPR006685">
    <property type="entry name" value="MscS_channel_2nd"/>
</dbReference>
<dbReference type="GO" id="GO:0005886">
    <property type="term" value="C:plasma membrane"/>
    <property type="evidence" value="ECO:0007669"/>
    <property type="project" value="TreeGrafter"/>
</dbReference>
<keyword evidence="11" id="KW-1185">Reference proteome</keyword>
<evidence type="ECO:0000256" key="3">
    <source>
        <dbReference type="ARBA" id="ARBA00022692"/>
    </source>
</evidence>
<comment type="similarity">
    <text evidence="2">Belongs to the MscS (TC 1.A.23) family.</text>
</comment>
<dbReference type="InterPro" id="IPR002048">
    <property type="entry name" value="EF_hand_dom"/>
</dbReference>
<keyword evidence="4" id="KW-0106">Calcium</keyword>
<dbReference type="SUPFAM" id="SSF50182">
    <property type="entry name" value="Sm-like ribonucleoproteins"/>
    <property type="match status" value="1"/>
</dbReference>
<accession>A0A2H9TPZ8</accession>
<evidence type="ECO:0000313" key="11">
    <source>
        <dbReference type="Proteomes" id="UP000240830"/>
    </source>
</evidence>
<feature type="transmembrane region" description="Helical" evidence="8">
    <location>
        <begin position="512"/>
        <end position="531"/>
    </location>
</feature>
<evidence type="ECO:0000256" key="4">
    <source>
        <dbReference type="ARBA" id="ARBA00022837"/>
    </source>
</evidence>
<dbReference type="InterPro" id="IPR011992">
    <property type="entry name" value="EF-hand-dom_pair"/>
</dbReference>
<evidence type="ECO:0000313" key="10">
    <source>
        <dbReference type="EMBL" id="PJF19814.1"/>
    </source>
</evidence>
<keyword evidence="5 8" id="KW-1133">Transmembrane helix</keyword>
<dbReference type="Pfam" id="PF00924">
    <property type="entry name" value="MS_channel_2nd"/>
    <property type="match status" value="1"/>
</dbReference>
<evidence type="ECO:0000259" key="9">
    <source>
        <dbReference type="PROSITE" id="PS50222"/>
    </source>
</evidence>
<feature type="transmembrane region" description="Helical" evidence="8">
    <location>
        <begin position="253"/>
        <end position="274"/>
    </location>
</feature>
<dbReference type="GO" id="GO:0005509">
    <property type="term" value="F:calcium ion binding"/>
    <property type="evidence" value="ECO:0007669"/>
    <property type="project" value="InterPro"/>
</dbReference>
<comment type="subcellular location">
    <subcellularLocation>
        <location evidence="1">Membrane</location>
        <topology evidence="1">Multi-pass membrane protein</topology>
    </subcellularLocation>
</comment>
<evidence type="ECO:0000256" key="2">
    <source>
        <dbReference type="ARBA" id="ARBA00008017"/>
    </source>
</evidence>
<keyword evidence="6 8" id="KW-0472">Membrane</keyword>
<keyword evidence="3 8" id="KW-0812">Transmembrane</keyword>
<feature type="compositionally biased region" description="Low complexity" evidence="7">
    <location>
        <begin position="24"/>
        <end position="36"/>
    </location>
</feature>
<dbReference type="AlphaFoldDB" id="A0A2H9TPZ8"/>